<sequence length="196" mass="22204">MAVFTGHPLYSCRKCRNPVALGDDLLSKSFKAKSGAAYMFSHAMNIVVGAKEDRELITGHFTIANIFCSKCGEEMDFNEQLPQTEFKQEHIREVRLPFQRRPIDKWWEDMLRYFKRTSQISNEENVEAKKSRIEEISLEANVTTKEAEPLIITATRIETVPASTLAATGVFISQQGTLYQHGFTKRLMNLVGILGG</sequence>
<protein>
    <submittedName>
        <fullName evidence="2">Protein yippee-like</fullName>
    </submittedName>
</protein>
<proteinExistence type="predicted"/>
<gene>
    <name evidence="2" type="ORF">Fot_03504</name>
</gene>
<evidence type="ECO:0000313" key="2">
    <source>
        <dbReference type="EMBL" id="KAL2558765.1"/>
    </source>
</evidence>
<comment type="caution">
    <text evidence="2">The sequence shown here is derived from an EMBL/GenBank/DDBJ whole genome shotgun (WGS) entry which is preliminary data.</text>
</comment>
<keyword evidence="3" id="KW-1185">Reference proteome</keyword>
<reference evidence="3" key="1">
    <citation type="submission" date="2024-07" db="EMBL/GenBank/DDBJ databases">
        <title>Two chromosome-level genome assemblies of Korean endemic species Abeliophyllum distichum and Forsythia ovata (Oleaceae).</title>
        <authorList>
            <person name="Jang H."/>
        </authorList>
    </citation>
    <scope>NUCLEOTIDE SEQUENCE [LARGE SCALE GENOMIC DNA]</scope>
</reference>
<name>A0ABD1X9W1_9LAMI</name>
<organism evidence="2 3">
    <name type="scientific">Forsythia ovata</name>
    <dbReference type="NCBI Taxonomy" id="205694"/>
    <lineage>
        <taxon>Eukaryota</taxon>
        <taxon>Viridiplantae</taxon>
        <taxon>Streptophyta</taxon>
        <taxon>Embryophyta</taxon>
        <taxon>Tracheophyta</taxon>
        <taxon>Spermatophyta</taxon>
        <taxon>Magnoliopsida</taxon>
        <taxon>eudicotyledons</taxon>
        <taxon>Gunneridae</taxon>
        <taxon>Pentapetalae</taxon>
        <taxon>asterids</taxon>
        <taxon>lamiids</taxon>
        <taxon>Lamiales</taxon>
        <taxon>Oleaceae</taxon>
        <taxon>Forsythieae</taxon>
        <taxon>Forsythia</taxon>
    </lineage>
</organism>
<accession>A0ABD1X9W1</accession>
<dbReference type="InterPro" id="IPR034751">
    <property type="entry name" value="Yippee"/>
</dbReference>
<evidence type="ECO:0000259" key="1">
    <source>
        <dbReference type="PROSITE" id="PS51792"/>
    </source>
</evidence>
<dbReference type="PROSITE" id="PS51792">
    <property type="entry name" value="YIPPEE"/>
    <property type="match status" value="1"/>
</dbReference>
<evidence type="ECO:0000313" key="3">
    <source>
        <dbReference type="Proteomes" id="UP001604277"/>
    </source>
</evidence>
<dbReference type="Proteomes" id="UP001604277">
    <property type="component" value="Unassembled WGS sequence"/>
</dbReference>
<dbReference type="PANTHER" id="PTHR13848">
    <property type="entry name" value="PROTEIN YIPPEE-LIKE CG15309-RELATED"/>
    <property type="match status" value="1"/>
</dbReference>
<dbReference type="EMBL" id="JBFOLJ010000001">
    <property type="protein sequence ID" value="KAL2558765.1"/>
    <property type="molecule type" value="Genomic_DNA"/>
</dbReference>
<feature type="domain" description="Yippee" evidence="1">
    <location>
        <begin position="8"/>
        <end position="107"/>
    </location>
</feature>
<dbReference type="InterPro" id="IPR039058">
    <property type="entry name" value="Yippee_fam"/>
</dbReference>
<dbReference type="AlphaFoldDB" id="A0ABD1X9W1"/>